<protein>
    <recommendedName>
        <fullName evidence="4">Caprin-1 dimerization domain-containing protein</fullName>
    </recommendedName>
</protein>
<feature type="compositionally biased region" description="Basic and acidic residues" evidence="1">
    <location>
        <begin position="373"/>
        <end position="390"/>
    </location>
</feature>
<organism evidence="2 3">
    <name type="scientific">Ancylostoma ceylanicum</name>
    <dbReference type="NCBI Taxonomy" id="53326"/>
    <lineage>
        <taxon>Eukaryota</taxon>
        <taxon>Metazoa</taxon>
        <taxon>Ecdysozoa</taxon>
        <taxon>Nematoda</taxon>
        <taxon>Chromadorea</taxon>
        <taxon>Rhabditida</taxon>
        <taxon>Rhabditina</taxon>
        <taxon>Rhabditomorpha</taxon>
        <taxon>Strongyloidea</taxon>
        <taxon>Ancylostomatidae</taxon>
        <taxon>Ancylostomatinae</taxon>
        <taxon>Ancylostoma</taxon>
    </lineage>
</organism>
<dbReference type="EMBL" id="JARK01001352">
    <property type="protein sequence ID" value="EYC23139.1"/>
    <property type="molecule type" value="Genomic_DNA"/>
</dbReference>
<keyword evidence="3" id="KW-1185">Reference proteome</keyword>
<evidence type="ECO:0000313" key="3">
    <source>
        <dbReference type="Proteomes" id="UP000024635"/>
    </source>
</evidence>
<feature type="compositionally biased region" description="Polar residues" evidence="1">
    <location>
        <begin position="328"/>
        <end position="345"/>
    </location>
</feature>
<evidence type="ECO:0000313" key="2">
    <source>
        <dbReference type="EMBL" id="EYC23139.1"/>
    </source>
</evidence>
<proteinExistence type="predicted"/>
<feature type="region of interest" description="Disordered" evidence="1">
    <location>
        <begin position="303"/>
        <end position="475"/>
    </location>
</feature>
<gene>
    <name evidence="2" type="primary">Acey_s0016.g3142</name>
    <name evidence="2" type="ORF">Y032_0016g3142</name>
</gene>
<name>A0A016V661_9BILA</name>
<feature type="compositionally biased region" description="Low complexity" evidence="1">
    <location>
        <begin position="231"/>
        <end position="241"/>
    </location>
</feature>
<evidence type="ECO:0008006" key="4">
    <source>
        <dbReference type="Google" id="ProtNLM"/>
    </source>
</evidence>
<feature type="compositionally biased region" description="Low complexity" evidence="1">
    <location>
        <begin position="306"/>
        <end position="320"/>
    </location>
</feature>
<feature type="region of interest" description="Disordered" evidence="1">
    <location>
        <begin position="231"/>
        <end position="287"/>
    </location>
</feature>
<evidence type="ECO:0000256" key="1">
    <source>
        <dbReference type="SAM" id="MobiDB-lite"/>
    </source>
</evidence>
<feature type="compositionally biased region" description="Basic and acidic residues" evidence="1">
    <location>
        <begin position="403"/>
        <end position="412"/>
    </location>
</feature>
<feature type="compositionally biased region" description="Basic and acidic residues" evidence="1">
    <location>
        <begin position="264"/>
        <end position="274"/>
    </location>
</feature>
<accession>A0A016V661</accession>
<sequence>MKATPELLLASLIESELVLNPYSGIETQLEKKATYMQSRVDKLHQYNQDANAGVALTKSQDEARSKLDEVIKHQDYVKHLITMVHRDHQTFDKAFKAADNLVATKLSSMRSKAIAQSSVYSEILKQLSNPSCMEAFLSGSSGAVHLTENDLHAVLRLRWAFSPCSEGFSSIEELEKRTAEAADVVAAILSETSVVVDKQTGLQGKDAFALLESIKGSSFFKDGHFLHCSSTSESKESTLSTPPDSSEKELSTATESPLPTVNEEGDRSFAEKPNAHTPGGTDSVDFSDHEDLKCIVNSVVAEELSTGKSTSASGPTASAGCTEEHVESTNGSDSGNGTVTPSSDIQAAPPKPTKPARGGRQFFKYRNSHYPRRVPDKESSQSANAEDRVPRNGNAMRGSGDGQQRRRGDRQNRRGARANGFTPSSNWNENDQRPRNNRPGGGRANVQQTASFRYEPGMGRRPAPTTCGIVFGGRT</sequence>
<dbReference type="Proteomes" id="UP000024635">
    <property type="component" value="Unassembled WGS sequence"/>
</dbReference>
<dbReference type="AlphaFoldDB" id="A0A016V661"/>
<dbReference type="OrthoDB" id="10062814at2759"/>
<comment type="caution">
    <text evidence="2">The sequence shown here is derived from an EMBL/GenBank/DDBJ whole genome shotgun (WGS) entry which is preliminary data.</text>
</comment>
<reference evidence="3" key="1">
    <citation type="journal article" date="2015" name="Nat. Genet.">
        <title>The genome and transcriptome of the zoonotic hookworm Ancylostoma ceylanicum identify infection-specific gene families.</title>
        <authorList>
            <person name="Schwarz E.M."/>
            <person name="Hu Y."/>
            <person name="Antoshechkin I."/>
            <person name="Miller M.M."/>
            <person name="Sternberg P.W."/>
            <person name="Aroian R.V."/>
        </authorList>
    </citation>
    <scope>NUCLEOTIDE SEQUENCE</scope>
    <source>
        <strain evidence="3">HY135</strain>
    </source>
</reference>